<keyword evidence="2" id="KW-0964">Secreted</keyword>
<dbReference type="GO" id="GO:0005509">
    <property type="term" value="F:calcium ion binding"/>
    <property type="evidence" value="ECO:0007669"/>
    <property type="project" value="InterPro"/>
</dbReference>
<dbReference type="Pfam" id="PF00353">
    <property type="entry name" value="HemolysinCabind"/>
    <property type="match status" value="3"/>
</dbReference>
<dbReference type="Gene3D" id="2.150.10.10">
    <property type="entry name" value="Serralysin-like metalloprotease, C-terminal"/>
    <property type="match status" value="2"/>
</dbReference>
<dbReference type="PANTHER" id="PTHR38340">
    <property type="entry name" value="S-LAYER PROTEIN"/>
    <property type="match status" value="1"/>
</dbReference>
<dbReference type="InterPro" id="IPR050557">
    <property type="entry name" value="RTX_toxin/Mannuronan_C5-epim"/>
</dbReference>
<evidence type="ECO:0000256" key="3">
    <source>
        <dbReference type="ARBA" id="ARBA00022837"/>
    </source>
</evidence>
<feature type="domain" description="Bacterial Ig" evidence="5">
    <location>
        <begin position="15"/>
        <end position="92"/>
    </location>
</feature>
<feature type="region of interest" description="Disordered" evidence="4">
    <location>
        <begin position="1"/>
        <end position="31"/>
    </location>
</feature>
<evidence type="ECO:0000256" key="2">
    <source>
        <dbReference type="ARBA" id="ARBA00022525"/>
    </source>
</evidence>
<dbReference type="NCBIfam" id="TIGR03660">
    <property type="entry name" value="T1SS_rpt_143"/>
    <property type="match status" value="1"/>
</dbReference>
<sequence length="1968" mass="197213">NTGNLTDTSTLDATAPAAPIIDPSNGTELTGTAEANSTVNIDLDGDGLTDLTANADASGDWSATPTTPIADGVEVSATATDEAGNTSGPGTVIIDAIAPMNGDGSNSIVFDDDLINAAEASSVTLSGQVEAGGVLGAISLTDGTTTLLVDSADVSVDASGVLTVSGQDITSLSDGDITVTMAVTDLAGNTGNLTDTSTLDATAPAAPIIDPSNGTELTGTAEANSTVNIDIDGDGQTDLTTTADASGDWSATPTTPIADGVEVSATATDEAGNTSGPGTVIIDAIAPTNGDGSNSIVFDDDLINAAEASSVTLSGQIEADGVLGAISLTDGTTTLLVDSADVSVAANGVLTISGQDITSLSDGDITVTMAVTDLAGNTGNLTDTSTLDATAPAAPIIDPSNGTVLTGTAEANSTVNIDLDGDGLTDLTANADASGDWSATPTTPIANGVEVSATATDEAGNTGAPGTKIIDASAPTNGDGSNSIVFDDDLINAAEASSVTLSGQVEAGGVLGAISLTDGTTTLLVDSADVSVDASGVLTISGQDITSLSDGEIIVTMKVTDAVGNSGSLTNTSVLDATAPAAPIIDPSAGFELSGTAEANSTVNIDIDGDGHTDLTTHADADGDWSVTPSTPIANGVEVSATATDEAGNTGAPGTEIIDASAPDNGDGLNSIIFDDDLINAAEALSVTLSGQIETGAMVGNVTLSDGTNTLLVDSADVSVDASGVLSISGQDITSLSDGKITATIVVTDSDGNVGDLTATSTLDATAPAAPIIDPSNGTVLTGTAEANSTVNIDLDGDGLTDLTANADASGDWSATPTTPIANGVEVSATATDEAGNTGAPGTEVIDASAPTNGDGLNSIAFDDDLINAAEALSVTLSGQIETGGVVGNVTLSDGTTTLLVDSADVSVDASGVLTISGQDITSLSDGDITVTMAVTDLAGNTGNLTDTSTLDATAPVIVDQIKPVDEGSELNSAVNGQLVINESLDSVSVSLTGDAVTSGGEPVSWVLNVDQATGQNIYTGSTATGVVATLEVNTDGSYQFNLQQPLDHSQLGSDSLALEFAIQVDDQAGNSSSDGRIIIDVVDDVPVAKAYTQFTITNINTPVSGSFVEEASVDGTSVSSITIDGYTFEYDVDTNSVSTYGGSDLVLNFNASDFDAATQTLVINTIKGESITVDLAAGDYSYTTTGVAVVDPEVQEAPTAALGDKSALLGLVGADALNLINLSGSQAFSVNDVNNDITKVAIETSGITVALGSISFEYSQALATEFGLSVTTKDINLLSLGAGASITIEALDGGTIDNQIINEFLGTVYRNNQTLLDLDAISSLSIEVTDSLNKTVIETSGDLLDLSVLNVDAASSDLFEGDSTGNSIDGTTESDRLYGYDGDDTLNGGQGADILRGGRGDDVLNGGTGNDILVGGLGSDTLTGGSGSDVFRWEEGDTGSAVDAFTDVITDFDNSPVSSGGDLLDFSGVLEGEGKIGTSNAGNLANYLHFVYNGADTIVYLHTTGGFRDGFNELDAQQSIVIQGVDLVGSLTSDQDVIESLLAQGNLLVDDADVDSDLLGGTTTVDVELVDGDGDTDTTRVDFESSSAAPDSDTVANNTAPTIQADSSALGGIAGVSALGVLDFSGQDVTVFDLEGNLQSVEIDYQAPISINLAPLNLAVSDRLASELGLKVEVVNDTGVLGLLGASSTLTITAIDGGDIDNEAINELLSTLNMYDNLSLLAGVLSLDLRAEVLNNITLTATDSLGESSSESLGNLVDINVAEGLLFDNDASVVEGTDNQDLLDYSSETDDLHIYGYGDNDVISGGSGDDLIRGGSGDDIIDAGAGDDVIIDGVGADTINAGEGDDSIYLLGAGFTSIDGGDGTDTLVLPTNLNLDFSSNTLGSVTNIEKLAFTEDETANTLTLTEQAVKELTDVDDELIINGNDTDTVQILGGALEGSVTLDSVIYSEYSLGSTTLYIDDDVNVSV</sequence>
<feature type="domain" description="Bacterial Ig" evidence="5">
    <location>
        <begin position="767"/>
        <end position="842"/>
    </location>
</feature>
<dbReference type="PRINTS" id="PR00313">
    <property type="entry name" value="CABNDNGRPT"/>
</dbReference>
<dbReference type="InterPro" id="IPR011049">
    <property type="entry name" value="Serralysin-like_metalloprot_C"/>
</dbReference>
<feature type="domain" description="Bacterial Ig" evidence="5">
    <location>
        <begin position="203"/>
        <end position="280"/>
    </location>
</feature>
<evidence type="ECO:0000313" key="6">
    <source>
        <dbReference type="EMBL" id="RTE66260.1"/>
    </source>
</evidence>
<dbReference type="PROSITE" id="PS00330">
    <property type="entry name" value="HEMOLYSIN_CALCIUM"/>
    <property type="match status" value="4"/>
</dbReference>
<dbReference type="InterPro" id="IPR013783">
    <property type="entry name" value="Ig-like_fold"/>
</dbReference>
<gene>
    <name evidence="6" type="ORF">EH243_06600</name>
</gene>
<evidence type="ECO:0000256" key="4">
    <source>
        <dbReference type="SAM" id="MobiDB-lite"/>
    </source>
</evidence>
<dbReference type="InterPro" id="IPR041498">
    <property type="entry name" value="Big_6"/>
</dbReference>
<evidence type="ECO:0000259" key="5">
    <source>
        <dbReference type="Pfam" id="PF17936"/>
    </source>
</evidence>
<dbReference type="Proteomes" id="UP000283087">
    <property type="component" value="Unassembled WGS sequence"/>
</dbReference>
<feature type="domain" description="Bacterial Ig" evidence="5">
    <location>
        <begin position="579"/>
        <end position="654"/>
    </location>
</feature>
<dbReference type="Gene3D" id="2.60.40.10">
    <property type="entry name" value="Immunoglobulins"/>
    <property type="match status" value="10"/>
</dbReference>
<dbReference type="RefSeq" id="WP_241235011.1">
    <property type="nucleotide sequence ID" value="NZ_RQXW01000005.1"/>
</dbReference>
<feature type="compositionally biased region" description="Polar residues" evidence="4">
    <location>
        <begin position="1"/>
        <end position="11"/>
    </location>
</feature>
<feature type="region of interest" description="Disordered" evidence="4">
    <location>
        <begin position="227"/>
        <end position="256"/>
    </location>
</feature>
<dbReference type="NCBIfam" id="NF033510">
    <property type="entry name" value="Ca_tandemer"/>
    <property type="match status" value="6"/>
</dbReference>
<feature type="domain" description="Bacterial Ig" evidence="5">
    <location>
        <begin position="391"/>
        <end position="466"/>
    </location>
</feature>
<feature type="compositionally biased region" description="Low complexity" evidence="4">
    <location>
        <begin position="12"/>
        <end position="23"/>
    </location>
</feature>
<protein>
    <recommendedName>
        <fullName evidence="5">Bacterial Ig domain-containing protein</fullName>
    </recommendedName>
</protein>
<evidence type="ECO:0000313" key="7">
    <source>
        <dbReference type="Proteomes" id="UP000283087"/>
    </source>
</evidence>
<dbReference type="SUPFAM" id="SSF51120">
    <property type="entry name" value="beta-Roll"/>
    <property type="match status" value="2"/>
</dbReference>
<feature type="compositionally biased region" description="Polar residues" evidence="4">
    <location>
        <begin position="237"/>
        <end position="255"/>
    </location>
</feature>
<name>A0A430KS17_9GAMM</name>
<comment type="caution">
    <text evidence="6">The sequence shown here is derived from an EMBL/GenBank/DDBJ whole genome shotgun (WGS) entry which is preliminary data.</text>
</comment>
<dbReference type="InterPro" id="IPR018511">
    <property type="entry name" value="Hemolysin-typ_Ca-bd_CS"/>
</dbReference>
<evidence type="ECO:0000256" key="1">
    <source>
        <dbReference type="ARBA" id="ARBA00004613"/>
    </source>
</evidence>
<organism evidence="6 7">
    <name type="scientific">Amphritea opalescens</name>
    <dbReference type="NCBI Taxonomy" id="2490544"/>
    <lineage>
        <taxon>Bacteria</taxon>
        <taxon>Pseudomonadati</taxon>
        <taxon>Pseudomonadota</taxon>
        <taxon>Gammaproteobacteria</taxon>
        <taxon>Oceanospirillales</taxon>
        <taxon>Oceanospirillaceae</taxon>
        <taxon>Amphritea</taxon>
    </lineage>
</organism>
<feature type="non-terminal residue" evidence="6">
    <location>
        <position position="1"/>
    </location>
</feature>
<dbReference type="Pfam" id="PF17936">
    <property type="entry name" value="Big_6"/>
    <property type="match status" value="5"/>
</dbReference>
<keyword evidence="7" id="KW-1185">Reference proteome</keyword>
<dbReference type="InterPro" id="IPR001343">
    <property type="entry name" value="Hemolysn_Ca-bd"/>
</dbReference>
<dbReference type="GO" id="GO:0005576">
    <property type="term" value="C:extracellular region"/>
    <property type="evidence" value="ECO:0007669"/>
    <property type="project" value="UniProtKB-SubCell"/>
</dbReference>
<proteinExistence type="predicted"/>
<accession>A0A430KS17</accession>
<dbReference type="PANTHER" id="PTHR38340:SF1">
    <property type="entry name" value="S-LAYER PROTEIN"/>
    <property type="match status" value="1"/>
</dbReference>
<dbReference type="EMBL" id="RQXW01000005">
    <property type="protein sequence ID" value="RTE66260.1"/>
    <property type="molecule type" value="Genomic_DNA"/>
</dbReference>
<keyword evidence="3" id="KW-0106">Calcium</keyword>
<dbReference type="InterPro" id="IPR019959">
    <property type="entry name" value="T1SS-143_rpt-cont_dom"/>
</dbReference>
<reference evidence="6 7" key="1">
    <citation type="submission" date="2018-11" db="EMBL/GenBank/DDBJ databases">
        <title>The draft genome sequence of Amphritea opalescens ANRC-JH13T.</title>
        <authorList>
            <person name="Fang Z."/>
            <person name="Zhang Y."/>
            <person name="Han X."/>
        </authorList>
    </citation>
    <scope>NUCLEOTIDE SEQUENCE [LARGE SCALE GENOMIC DNA]</scope>
    <source>
        <strain evidence="6 7">ANRC-JH13</strain>
    </source>
</reference>
<comment type="subcellular location">
    <subcellularLocation>
        <location evidence="1">Secreted</location>
    </subcellularLocation>
</comment>